<dbReference type="EMBL" id="PJQD01000086">
    <property type="protein sequence ID" value="POY71100.1"/>
    <property type="molecule type" value="Genomic_DNA"/>
</dbReference>
<evidence type="ECO:0000313" key="3">
    <source>
        <dbReference type="Proteomes" id="UP000237144"/>
    </source>
</evidence>
<dbReference type="OrthoDB" id="2500073at2759"/>
<proteinExistence type="predicted"/>
<gene>
    <name evidence="2" type="ORF">BMF94_5857</name>
</gene>
<name>A0A2S5B2V6_9BASI</name>
<accession>A0A2S5B2V6</accession>
<sequence>MSAPTPTASAAQTGVAEQQHPIDSLHGPGKVEVERTGATPAATTPASTTTTEPRTTGTEKVETHVAAAPERTESKRDVERKEPVSEEGAAAPAAAADDDIPVNAHAGKVGYGPSYAGNSGIADQLKGTEEKIKGKLFHKPELVQQGEERKAGILAERKQAYDAEHEETAFDKPIADKKDAPPGGAAGAGAKDNVDPKTQANAATSGTKEKTV</sequence>
<dbReference type="AlphaFoldDB" id="A0A2S5B2V6"/>
<feature type="compositionally biased region" description="Low complexity" evidence="1">
    <location>
        <begin position="36"/>
        <end position="56"/>
    </location>
</feature>
<feature type="region of interest" description="Disordered" evidence="1">
    <location>
        <begin position="160"/>
        <end position="212"/>
    </location>
</feature>
<evidence type="ECO:0000313" key="2">
    <source>
        <dbReference type="EMBL" id="POY71100.1"/>
    </source>
</evidence>
<feature type="compositionally biased region" description="Basic and acidic residues" evidence="1">
    <location>
        <begin position="70"/>
        <end position="84"/>
    </location>
</feature>
<organism evidence="2 3">
    <name type="scientific">Rhodotorula taiwanensis</name>
    <dbReference type="NCBI Taxonomy" id="741276"/>
    <lineage>
        <taxon>Eukaryota</taxon>
        <taxon>Fungi</taxon>
        <taxon>Dikarya</taxon>
        <taxon>Basidiomycota</taxon>
        <taxon>Pucciniomycotina</taxon>
        <taxon>Microbotryomycetes</taxon>
        <taxon>Sporidiobolales</taxon>
        <taxon>Sporidiobolaceae</taxon>
        <taxon>Rhodotorula</taxon>
    </lineage>
</organism>
<feature type="compositionally biased region" description="Basic and acidic residues" evidence="1">
    <location>
        <begin position="160"/>
        <end position="180"/>
    </location>
</feature>
<dbReference type="Proteomes" id="UP000237144">
    <property type="component" value="Unassembled WGS sequence"/>
</dbReference>
<protein>
    <submittedName>
        <fullName evidence="2">Uncharacterized protein</fullName>
    </submittedName>
</protein>
<dbReference type="STRING" id="741276.A0A2S5B2V6"/>
<feature type="compositionally biased region" description="Low complexity" evidence="1">
    <location>
        <begin position="1"/>
        <end position="11"/>
    </location>
</feature>
<reference evidence="2 3" key="1">
    <citation type="journal article" date="2018" name="Front. Microbiol.">
        <title>Prospects for Fungal Bioremediation of Acidic Radioactive Waste Sites: Characterization and Genome Sequence of Rhodotorula taiwanensis MD1149.</title>
        <authorList>
            <person name="Tkavc R."/>
            <person name="Matrosova V.Y."/>
            <person name="Grichenko O.E."/>
            <person name="Gostincar C."/>
            <person name="Volpe R.P."/>
            <person name="Klimenkova P."/>
            <person name="Gaidamakova E.K."/>
            <person name="Zhou C.E."/>
            <person name="Stewart B.J."/>
            <person name="Lyman M.G."/>
            <person name="Malfatti S.A."/>
            <person name="Rubinfeld B."/>
            <person name="Courtot M."/>
            <person name="Singh J."/>
            <person name="Dalgard C.L."/>
            <person name="Hamilton T."/>
            <person name="Frey K.G."/>
            <person name="Gunde-Cimerman N."/>
            <person name="Dugan L."/>
            <person name="Daly M.J."/>
        </authorList>
    </citation>
    <scope>NUCLEOTIDE SEQUENCE [LARGE SCALE GENOMIC DNA]</scope>
    <source>
        <strain evidence="2 3">MD1149</strain>
    </source>
</reference>
<keyword evidence="3" id="KW-1185">Reference proteome</keyword>
<comment type="caution">
    <text evidence="2">The sequence shown here is derived from an EMBL/GenBank/DDBJ whole genome shotgun (WGS) entry which is preliminary data.</text>
</comment>
<feature type="compositionally biased region" description="Polar residues" evidence="1">
    <location>
        <begin position="196"/>
        <end position="206"/>
    </location>
</feature>
<feature type="region of interest" description="Disordered" evidence="1">
    <location>
        <begin position="1"/>
        <end position="101"/>
    </location>
</feature>
<evidence type="ECO:0000256" key="1">
    <source>
        <dbReference type="SAM" id="MobiDB-lite"/>
    </source>
</evidence>